<comment type="caution">
    <text evidence="1">The sequence shown here is derived from an EMBL/GenBank/DDBJ whole genome shotgun (WGS) entry which is preliminary data.</text>
</comment>
<name>A0ABW2V486_9BACL</name>
<sequence length="237" mass="25424">MNRFRASLQTKPLQLFVSLPANDPALAKAALAEGADGLKAHINVDHRASGRAFGPLEHGETAIREIRSLFDGPFGIVPGGSLTDVKPEEIDRLAEIGIDFYSIYGHHMPAFLVRDSRLARTFAVDAAFDIRLANAARPLGMEAVEASVVPGGEYGTPLSFADLLKYRTLANVSELPLIVPSQRRLEPEDVPSLADCGARVILIGAVVTGTGEDGIRRAVSRFREAIDRLGGKTDGAR</sequence>
<dbReference type="RefSeq" id="WP_138788072.1">
    <property type="nucleotide sequence ID" value="NZ_JBHTGQ010000023.1"/>
</dbReference>
<dbReference type="Proteomes" id="UP001596528">
    <property type="component" value="Unassembled WGS sequence"/>
</dbReference>
<organism evidence="1 2">
    <name type="scientific">Paenibacillus thermoaerophilus</name>
    <dbReference type="NCBI Taxonomy" id="1215385"/>
    <lineage>
        <taxon>Bacteria</taxon>
        <taxon>Bacillati</taxon>
        <taxon>Bacillota</taxon>
        <taxon>Bacilli</taxon>
        <taxon>Bacillales</taxon>
        <taxon>Paenibacillaceae</taxon>
        <taxon>Paenibacillus</taxon>
    </lineage>
</organism>
<gene>
    <name evidence="1" type="ORF">ACFQWB_10255</name>
</gene>
<dbReference type="SUPFAM" id="SSF51391">
    <property type="entry name" value="Thiamin phosphate synthase"/>
    <property type="match status" value="1"/>
</dbReference>
<accession>A0ABW2V486</accession>
<proteinExistence type="predicted"/>
<dbReference type="EMBL" id="JBHTGQ010000023">
    <property type="protein sequence ID" value="MFC7750308.1"/>
    <property type="molecule type" value="Genomic_DNA"/>
</dbReference>
<evidence type="ECO:0000313" key="2">
    <source>
        <dbReference type="Proteomes" id="UP001596528"/>
    </source>
</evidence>
<dbReference type="InterPro" id="IPR036206">
    <property type="entry name" value="ThiamineP_synth_sf"/>
</dbReference>
<evidence type="ECO:0000313" key="1">
    <source>
        <dbReference type="EMBL" id="MFC7750308.1"/>
    </source>
</evidence>
<keyword evidence="2" id="KW-1185">Reference proteome</keyword>
<reference evidence="2" key="1">
    <citation type="journal article" date="2019" name="Int. J. Syst. Evol. Microbiol.">
        <title>The Global Catalogue of Microorganisms (GCM) 10K type strain sequencing project: providing services to taxonomists for standard genome sequencing and annotation.</title>
        <authorList>
            <consortium name="The Broad Institute Genomics Platform"/>
            <consortium name="The Broad Institute Genome Sequencing Center for Infectious Disease"/>
            <person name="Wu L."/>
            <person name="Ma J."/>
        </authorList>
    </citation>
    <scope>NUCLEOTIDE SEQUENCE [LARGE SCALE GENOMIC DNA]</scope>
    <source>
        <strain evidence="2">JCM 18657</strain>
    </source>
</reference>
<protein>
    <submittedName>
        <fullName evidence="1">Uncharacterized protein</fullName>
    </submittedName>
</protein>